<reference evidence="1 2" key="1">
    <citation type="submission" date="2018-08" db="EMBL/GenBank/DDBJ databases">
        <title>Bacillus chawlae sp. nov., Bacillus glennii sp. nov., and Bacillus saganii sp. nov. Isolated from the Vehicle Assembly Building at Kennedy Space Center where the Viking Spacecraft were Assembled.</title>
        <authorList>
            <person name="Seuylemezian A."/>
            <person name="Vaishampayan P."/>
        </authorList>
    </citation>
    <scope>NUCLEOTIDE SEQUENCE [LARGE SCALE GENOMIC DNA]</scope>
    <source>
        <strain evidence="1 2">V47-23a</strain>
    </source>
</reference>
<dbReference type="EMBL" id="QVTE01000026">
    <property type="protein sequence ID" value="RFU69330.1"/>
    <property type="molecule type" value="Genomic_DNA"/>
</dbReference>
<feature type="non-terminal residue" evidence="1">
    <location>
        <position position="1"/>
    </location>
</feature>
<dbReference type="Gene3D" id="2.60.40.1080">
    <property type="match status" value="2"/>
</dbReference>
<organism evidence="1 2">
    <name type="scientific">Peribacillus saganii</name>
    <dbReference type="NCBI Taxonomy" id="2303992"/>
    <lineage>
        <taxon>Bacteria</taxon>
        <taxon>Bacillati</taxon>
        <taxon>Bacillota</taxon>
        <taxon>Bacilli</taxon>
        <taxon>Bacillales</taxon>
        <taxon>Bacillaceae</taxon>
        <taxon>Peribacillus</taxon>
    </lineage>
</organism>
<dbReference type="AlphaFoldDB" id="A0A372LNQ3"/>
<dbReference type="Proteomes" id="UP000264541">
    <property type="component" value="Unassembled WGS sequence"/>
</dbReference>
<proteinExistence type="predicted"/>
<accession>A0A372LNQ3</accession>
<sequence length="219" mass="22109">SNAPLNYKSTITVEQGGKKTYVTVTVGSNPADTLASIAPDLTAMTLSPGRTHQLAITATIGDGSTKDVTLGSTGTKYTSSATNVATVGTDGVITVPSNAPLNYKSTITVEQGGKKTYVTVTVGSNPADTLASIAPDQTAVTLSPGRTHQLAITATMGDGSTKDVTLGSTGTTYASSYSNVATVNANGLISTPANAPKNYKTTIAVKNGGKTAYVTVTII</sequence>
<evidence type="ECO:0000313" key="1">
    <source>
        <dbReference type="EMBL" id="RFU69330.1"/>
    </source>
</evidence>
<keyword evidence="2" id="KW-1185">Reference proteome</keyword>
<protein>
    <recommendedName>
        <fullName evidence="3">BIG2 domain-containing protein</fullName>
    </recommendedName>
</protein>
<name>A0A372LNQ3_9BACI</name>
<evidence type="ECO:0000313" key="2">
    <source>
        <dbReference type="Proteomes" id="UP000264541"/>
    </source>
</evidence>
<gene>
    <name evidence="1" type="ORF">D0469_09635</name>
</gene>
<comment type="caution">
    <text evidence="1">The sequence shown here is derived from an EMBL/GenBank/DDBJ whole genome shotgun (WGS) entry which is preliminary data.</text>
</comment>
<evidence type="ECO:0008006" key="3">
    <source>
        <dbReference type="Google" id="ProtNLM"/>
    </source>
</evidence>